<sequence>MLLTDKIILPSFSSSEPEDIFSSALGLLFTDDVRNQHGEPGKSVVYKSNRFGDIKLSLVDPKAEDVRLFAHYLWNASVQLAELVSGDDQMWSVRGKRVLELGAGEGGKIAAICMHIAHVLLLIHREWARRNHYPAPEILENISLNTTRNIPLSIQPHVSVQGHAWGVCTDKFSTNAMGKFNVILAADVFWVPRQHRNLARSMLHFLSGGQPSKVFVVAGFHTGRANLARFFDVAVEEGLVVEVILERDAEGNERAWEEDREMEDVIERKKWLVIAAMAPSSKNVEG</sequence>
<dbReference type="PANTHER" id="PTHR14614:SF104">
    <property type="entry name" value="N-METHYLTRANSFERASE, PUTATIVE (AFU_ORTHOLOGUE AFUA_1G17750)-RELATED"/>
    <property type="match status" value="1"/>
</dbReference>
<dbReference type="GO" id="GO:0008757">
    <property type="term" value="F:S-adenosylmethionine-dependent methyltransferase activity"/>
    <property type="evidence" value="ECO:0007669"/>
    <property type="project" value="UniProtKB-ARBA"/>
</dbReference>
<dbReference type="Pfam" id="PF10294">
    <property type="entry name" value="Methyltransf_16"/>
    <property type="match status" value="1"/>
</dbReference>
<dbReference type="Proteomes" id="UP000750711">
    <property type="component" value="Unassembled WGS sequence"/>
</dbReference>
<keyword evidence="2" id="KW-1185">Reference proteome</keyword>
<dbReference type="InterPro" id="IPR029063">
    <property type="entry name" value="SAM-dependent_MTases_sf"/>
</dbReference>
<evidence type="ECO:0000313" key="2">
    <source>
        <dbReference type="Proteomes" id="UP000750711"/>
    </source>
</evidence>
<dbReference type="EMBL" id="JAGHQM010000188">
    <property type="protein sequence ID" value="KAH0563537.1"/>
    <property type="molecule type" value="Genomic_DNA"/>
</dbReference>
<proteinExistence type="predicted"/>
<dbReference type="PANTHER" id="PTHR14614">
    <property type="entry name" value="HEPATOCELLULAR CARCINOMA-ASSOCIATED ANTIGEN"/>
    <property type="match status" value="1"/>
</dbReference>
<evidence type="ECO:0000313" key="1">
    <source>
        <dbReference type="EMBL" id="KAH0563537.1"/>
    </source>
</evidence>
<protein>
    <recommendedName>
        <fullName evidence="3">Nicotinamide N-methyltransferase</fullName>
    </recommendedName>
</protein>
<dbReference type="InterPro" id="IPR019410">
    <property type="entry name" value="Methyltransf_16"/>
</dbReference>
<name>A0A9P8LFZ1_9PEZI</name>
<accession>A0A9P8LFZ1</accession>
<dbReference type="SUPFAM" id="SSF53335">
    <property type="entry name" value="S-adenosyl-L-methionine-dependent methyltransferases"/>
    <property type="match status" value="1"/>
</dbReference>
<dbReference type="Gene3D" id="3.40.50.150">
    <property type="entry name" value="Vaccinia Virus protein VP39"/>
    <property type="match status" value="1"/>
</dbReference>
<evidence type="ECO:0008006" key="3">
    <source>
        <dbReference type="Google" id="ProtNLM"/>
    </source>
</evidence>
<dbReference type="AlphaFoldDB" id="A0A9P8LFZ1"/>
<gene>
    <name evidence="1" type="ORF">GP486_001893</name>
</gene>
<dbReference type="GO" id="GO:0005737">
    <property type="term" value="C:cytoplasm"/>
    <property type="evidence" value="ECO:0007669"/>
    <property type="project" value="TreeGrafter"/>
</dbReference>
<reference evidence="1" key="1">
    <citation type="submission" date="2021-03" db="EMBL/GenBank/DDBJ databases">
        <title>Comparative genomics and phylogenomic investigation of the class Geoglossomycetes provide insights into ecological specialization and systematics.</title>
        <authorList>
            <person name="Melie T."/>
            <person name="Pirro S."/>
            <person name="Miller A.N."/>
            <person name="Quandt A."/>
        </authorList>
    </citation>
    <scope>NUCLEOTIDE SEQUENCE</scope>
    <source>
        <strain evidence="1">CAQ_001_2017</strain>
    </source>
</reference>
<organism evidence="1 2">
    <name type="scientific">Trichoglossum hirsutum</name>
    <dbReference type="NCBI Taxonomy" id="265104"/>
    <lineage>
        <taxon>Eukaryota</taxon>
        <taxon>Fungi</taxon>
        <taxon>Dikarya</taxon>
        <taxon>Ascomycota</taxon>
        <taxon>Pezizomycotina</taxon>
        <taxon>Geoglossomycetes</taxon>
        <taxon>Geoglossales</taxon>
        <taxon>Geoglossaceae</taxon>
        <taxon>Trichoglossum</taxon>
    </lineage>
</organism>
<comment type="caution">
    <text evidence="1">The sequence shown here is derived from an EMBL/GenBank/DDBJ whole genome shotgun (WGS) entry which is preliminary data.</text>
</comment>